<sequence length="1041" mass="111128">MTNIGIATRAALLLTGVVVPGLAAFGAASAQALPTAPSPMTTPAAVPDDKSTEIVVTGTRIAVPNAVSDAPITTVTADSLLRATGSVSVGDKLNDLPQIRSTYSQQNSTRGIGSHGINLVDLYGLGTQRTLVLVNGRRYVGSDINNNGVSVDINDIPLSLLERVDVLTGGASSVYGSDAIAGVVNFRLKDHFSGITANVRSGVSSYGDAGSYLANITAGRNFAEGRGNIAASIDYAHQTDFYASDRPTMRSQGAFVVVGTDPAGSPNGAAGGPDRYFLNDVRSATISNGGLVSFNTGQCGRDGNTGAAFACKYVFQPDGSLVPETGTRVGVAPNGNFIGGNGSNLREGKLVVLQPRQDRLNANLLGHFEISPALVPFFEGSYMRAHTLGSQVGPAFVQGATLSAFKYNTTYEQPRLDNPFLSDQARALITQQLALSGVTATGATRFALSRNLVDLGVRDEDDVRQTFRIVGGVRGDFAETFHYEISANYGEMKERTKVIGNLNGQRFLLAMDSARNAAGQIVCRSQIDPSTAALAQLPGSSAATLAADVAACVPLNPFGQGSISQAARNYVTQDTVSIGRIRQTDISGFVSGDSSQWFQLPGGPIGFSIGAEHRRETNLYRQDPLISSGYTFYNAIPALSAPAFEVTEGFGEVRVPLLKDLPLIKEFTVAGSARYSSYKGSAGKVWTYNGNADWAPISDIRFRSTYSRSVRAPNITELYSQQSANFATFTDPCSARNIAAGSATRAANCAAAGIPASYDYVYIQSLAYRSGGNPNLKPEKSDSFTVGGLLTPHWIRGFALSIDYYNIRVRNVISTVAAQTAVNQCYDSATLANPFCGTFQRVAAGQTGPNGEQQYRIIENSLLASALNYASLKVQGINLDASYNHRFGFGLFTMHGVYTHVIQRDQFLNPSDPNRADRIRGELGDPIDSFNLDLDVQQGKVTVGYTLRMIGHMVLNAWEDTHSVQGRAPENADYADIQYYPNVFYHSVRASVDVTPHVNMFAGIENLLNRLPPFGLTGVSSGGAIYDVRGRYLYMGAHFTF</sequence>
<comment type="subcellular location">
    <subcellularLocation>
        <location evidence="1 8">Cell outer membrane</location>
        <topology evidence="1 8">Multi-pass membrane protein</topology>
    </subcellularLocation>
</comment>
<keyword evidence="4 8" id="KW-0812">Transmembrane</keyword>
<accession>A0ABX0TYU0</accession>
<comment type="similarity">
    <text evidence="8 9">Belongs to the TonB-dependent receptor family.</text>
</comment>
<evidence type="ECO:0000256" key="9">
    <source>
        <dbReference type="RuleBase" id="RU003357"/>
    </source>
</evidence>
<evidence type="ECO:0000256" key="1">
    <source>
        <dbReference type="ARBA" id="ARBA00004571"/>
    </source>
</evidence>
<gene>
    <name evidence="13" type="ORF">FHS31_002425</name>
</gene>
<protein>
    <submittedName>
        <fullName evidence="13">Outer membrane receptor protein involved in Fe transport</fullName>
    </submittedName>
</protein>
<dbReference type="RefSeq" id="WP_243843437.1">
    <property type="nucleotide sequence ID" value="NZ_JAAOZC010000006.1"/>
</dbReference>
<dbReference type="SUPFAM" id="SSF56935">
    <property type="entry name" value="Porins"/>
    <property type="match status" value="1"/>
</dbReference>
<proteinExistence type="inferred from homology"/>
<evidence type="ECO:0000256" key="5">
    <source>
        <dbReference type="ARBA" id="ARBA00023077"/>
    </source>
</evidence>
<dbReference type="InterPro" id="IPR039426">
    <property type="entry name" value="TonB-dep_rcpt-like"/>
</dbReference>
<dbReference type="PANTHER" id="PTHR47234:SF2">
    <property type="entry name" value="TONB-DEPENDENT RECEPTOR"/>
    <property type="match status" value="1"/>
</dbReference>
<evidence type="ECO:0000313" key="14">
    <source>
        <dbReference type="Proteomes" id="UP000727456"/>
    </source>
</evidence>
<dbReference type="Proteomes" id="UP000727456">
    <property type="component" value="Unassembled WGS sequence"/>
</dbReference>
<evidence type="ECO:0000256" key="7">
    <source>
        <dbReference type="ARBA" id="ARBA00023237"/>
    </source>
</evidence>
<dbReference type="InterPro" id="IPR000531">
    <property type="entry name" value="Beta-barrel_TonB"/>
</dbReference>
<dbReference type="EMBL" id="JAAOZC010000006">
    <property type="protein sequence ID" value="NIJ08801.1"/>
    <property type="molecule type" value="Genomic_DNA"/>
</dbReference>
<dbReference type="InterPro" id="IPR037066">
    <property type="entry name" value="Plug_dom_sf"/>
</dbReference>
<feature type="domain" description="TonB-dependent receptor plug" evidence="12">
    <location>
        <begin position="70"/>
        <end position="183"/>
    </location>
</feature>
<evidence type="ECO:0000256" key="6">
    <source>
        <dbReference type="ARBA" id="ARBA00023136"/>
    </source>
</evidence>
<keyword evidence="10" id="KW-0732">Signal</keyword>
<dbReference type="InterPro" id="IPR012910">
    <property type="entry name" value="Plug_dom"/>
</dbReference>
<keyword evidence="14" id="KW-1185">Reference proteome</keyword>
<dbReference type="Pfam" id="PF07715">
    <property type="entry name" value="Plug"/>
    <property type="match status" value="1"/>
</dbReference>
<evidence type="ECO:0000259" key="11">
    <source>
        <dbReference type="Pfam" id="PF00593"/>
    </source>
</evidence>
<evidence type="ECO:0000256" key="8">
    <source>
        <dbReference type="PROSITE-ProRule" id="PRU01360"/>
    </source>
</evidence>
<keyword evidence="2 8" id="KW-0813">Transport</keyword>
<evidence type="ECO:0000256" key="2">
    <source>
        <dbReference type="ARBA" id="ARBA00022448"/>
    </source>
</evidence>
<keyword evidence="13" id="KW-0675">Receptor</keyword>
<keyword evidence="3 8" id="KW-1134">Transmembrane beta strand</keyword>
<feature type="domain" description="TonB-dependent receptor-like beta-barrel" evidence="11">
    <location>
        <begin position="570"/>
        <end position="1007"/>
    </location>
</feature>
<organism evidence="13 14">
    <name type="scientific">Sphingomonas vulcanisoli</name>
    <dbReference type="NCBI Taxonomy" id="1658060"/>
    <lineage>
        <taxon>Bacteria</taxon>
        <taxon>Pseudomonadati</taxon>
        <taxon>Pseudomonadota</taxon>
        <taxon>Alphaproteobacteria</taxon>
        <taxon>Sphingomonadales</taxon>
        <taxon>Sphingomonadaceae</taxon>
        <taxon>Sphingomonas</taxon>
    </lineage>
</organism>
<evidence type="ECO:0000313" key="13">
    <source>
        <dbReference type="EMBL" id="NIJ08801.1"/>
    </source>
</evidence>
<evidence type="ECO:0000256" key="3">
    <source>
        <dbReference type="ARBA" id="ARBA00022452"/>
    </source>
</evidence>
<dbReference type="Gene3D" id="2.40.170.20">
    <property type="entry name" value="TonB-dependent receptor, beta-barrel domain"/>
    <property type="match status" value="1"/>
</dbReference>
<evidence type="ECO:0000259" key="12">
    <source>
        <dbReference type="Pfam" id="PF07715"/>
    </source>
</evidence>
<dbReference type="Gene3D" id="2.170.130.10">
    <property type="entry name" value="TonB-dependent receptor, plug domain"/>
    <property type="match status" value="1"/>
</dbReference>
<keyword evidence="5 9" id="KW-0798">TonB box</keyword>
<keyword evidence="7 8" id="KW-0998">Cell outer membrane</keyword>
<dbReference type="PROSITE" id="PS52016">
    <property type="entry name" value="TONB_DEPENDENT_REC_3"/>
    <property type="match status" value="1"/>
</dbReference>
<feature type="signal peptide" evidence="10">
    <location>
        <begin position="1"/>
        <end position="32"/>
    </location>
</feature>
<keyword evidence="6 8" id="KW-0472">Membrane</keyword>
<reference evidence="13 14" key="1">
    <citation type="submission" date="2020-03" db="EMBL/GenBank/DDBJ databases">
        <title>Genomic Encyclopedia of Type Strains, Phase III (KMG-III): the genomes of soil and plant-associated and newly described type strains.</title>
        <authorList>
            <person name="Whitman W."/>
        </authorList>
    </citation>
    <scope>NUCLEOTIDE SEQUENCE [LARGE SCALE GENOMIC DNA]</scope>
    <source>
        <strain evidence="13 14">CECT 8804</strain>
    </source>
</reference>
<dbReference type="InterPro" id="IPR036942">
    <property type="entry name" value="Beta-barrel_TonB_sf"/>
</dbReference>
<evidence type="ECO:0000256" key="4">
    <source>
        <dbReference type="ARBA" id="ARBA00022692"/>
    </source>
</evidence>
<dbReference type="Pfam" id="PF00593">
    <property type="entry name" value="TonB_dep_Rec_b-barrel"/>
    <property type="match status" value="1"/>
</dbReference>
<feature type="chain" id="PRO_5046325060" evidence="10">
    <location>
        <begin position="33"/>
        <end position="1041"/>
    </location>
</feature>
<evidence type="ECO:0000256" key="10">
    <source>
        <dbReference type="SAM" id="SignalP"/>
    </source>
</evidence>
<comment type="caution">
    <text evidence="13">The sequence shown here is derived from an EMBL/GenBank/DDBJ whole genome shotgun (WGS) entry which is preliminary data.</text>
</comment>
<name>A0ABX0TYU0_9SPHN</name>
<dbReference type="PANTHER" id="PTHR47234">
    <property type="match status" value="1"/>
</dbReference>